<keyword evidence="2" id="KW-1185">Reference proteome</keyword>
<dbReference type="EMBL" id="CP115451">
    <property type="protein sequence ID" value="WBP91991.1"/>
    <property type="molecule type" value="Genomic_DNA"/>
</dbReference>
<accession>A0ABY7QHP4</accession>
<reference evidence="1 2" key="1">
    <citation type="submission" date="2022-12" db="EMBL/GenBank/DDBJ databases">
        <title>HUAS 3-15.</title>
        <authorList>
            <person name="Mo P."/>
        </authorList>
    </citation>
    <scope>NUCLEOTIDE SEQUENCE [LARGE SCALE GENOMIC DNA]</scope>
    <source>
        <strain evidence="1 2">HUAS 3-15</strain>
        <plasmid evidence="1 2">punmamed2</plasmid>
    </source>
</reference>
<name>A0ABY7QHP4_9ACTN</name>
<dbReference type="Proteomes" id="UP001212821">
    <property type="component" value="Plasmid punmamed2"/>
</dbReference>
<sequence>MNTRPAHIPLITGQVSSIELFLAQASLDPRVRLHPAGTVEDALTTLAAHRALMEPRLLRALPAAPRRPELLPGPPRQLVFVADEAALLFGQPRTGKHSPEAFRLIREILAAGRTTGLPD</sequence>
<protein>
    <recommendedName>
        <fullName evidence="3">DUF5753 domain-containing protein</fullName>
    </recommendedName>
</protein>
<dbReference type="RefSeq" id="WP_270151635.1">
    <property type="nucleotide sequence ID" value="NZ_CP115451.1"/>
</dbReference>
<organism evidence="1 2">
    <name type="scientific">Kitasatospora cathayae</name>
    <dbReference type="NCBI Taxonomy" id="3004092"/>
    <lineage>
        <taxon>Bacteria</taxon>
        <taxon>Bacillati</taxon>
        <taxon>Actinomycetota</taxon>
        <taxon>Actinomycetes</taxon>
        <taxon>Kitasatosporales</taxon>
        <taxon>Streptomycetaceae</taxon>
        <taxon>Kitasatospora</taxon>
    </lineage>
</organism>
<evidence type="ECO:0000313" key="1">
    <source>
        <dbReference type="EMBL" id="WBP91991.1"/>
    </source>
</evidence>
<evidence type="ECO:0008006" key="3">
    <source>
        <dbReference type="Google" id="ProtNLM"/>
    </source>
</evidence>
<keyword evidence="1" id="KW-0614">Plasmid</keyword>
<proteinExistence type="predicted"/>
<evidence type="ECO:0000313" key="2">
    <source>
        <dbReference type="Proteomes" id="UP001212821"/>
    </source>
</evidence>
<gene>
    <name evidence="1" type="ORF">O1G21_40075</name>
</gene>
<geneLocation type="plasmid" evidence="1 2">
    <name>punmamed2</name>
</geneLocation>